<feature type="binding site" evidence="14">
    <location>
        <position position="757"/>
    </location>
    <ligand>
        <name>substrate</name>
    </ligand>
</feature>
<evidence type="ECO:0000256" key="12">
    <source>
        <dbReference type="PIRNR" id="PIRNR000853"/>
    </source>
</evidence>
<dbReference type="InterPro" id="IPR040442">
    <property type="entry name" value="Pyrv_kinase-like_dom_sf"/>
</dbReference>
<dbReference type="Pfam" id="PF02896">
    <property type="entry name" value="PEP-utilizers_C"/>
    <property type="match status" value="1"/>
</dbReference>
<keyword evidence="7 15" id="KW-0479">Metal-binding</keyword>
<comment type="caution">
    <text evidence="18">The sequence shown here is derived from an EMBL/GenBank/DDBJ whole genome shotgun (WGS) entry which is preliminary data.</text>
</comment>
<accession>A0A916ZW01</accession>
<keyword evidence="19" id="KW-1185">Reference proteome</keyword>
<evidence type="ECO:0000256" key="11">
    <source>
        <dbReference type="ARBA" id="ARBA00022842"/>
    </source>
</evidence>
<dbReference type="Pfam" id="PF00391">
    <property type="entry name" value="PEP-utilizers"/>
    <property type="match status" value="1"/>
</dbReference>
<feature type="binding site" evidence="14">
    <location>
        <position position="781"/>
    </location>
    <ligand>
        <name>substrate</name>
    </ligand>
</feature>
<evidence type="ECO:0000256" key="2">
    <source>
        <dbReference type="ARBA" id="ARBA00003144"/>
    </source>
</evidence>
<dbReference type="SUPFAM" id="SSF52009">
    <property type="entry name" value="Phosphohistidine domain"/>
    <property type="match status" value="1"/>
</dbReference>
<evidence type="ECO:0000256" key="8">
    <source>
        <dbReference type="ARBA" id="ARBA00022741"/>
    </source>
</evidence>
<dbReference type="InterPro" id="IPR015813">
    <property type="entry name" value="Pyrv/PenolPyrv_kinase-like_dom"/>
</dbReference>
<dbReference type="Proteomes" id="UP000644699">
    <property type="component" value="Unassembled WGS sequence"/>
</dbReference>
<dbReference type="Gene3D" id="3.50.30.10">
    <property type="entry name" value="Phosphohistidine domain"/>
    <property type="match status" value="1"/>
</dbReference>
<reference evidence="18" key="1">
    <citation type="journal article" date="2014" name="Int. J. Syst. Evol. Microbiol.">
        <title>Complete genome sequence of Corynebacterium casei LMG S-19264T (=DSM 44701T), isolated from a smear-ripened cheese.</title>
        <authorList>
            <consortium name="US DOE Joint Genome Institute (JGI-PGF)"/>
            <person name="Walter F."/>
            <person name="Albersmeier A."/>
            <person name="Kalinowski J."/>
            <person name="Ruckert C."/>
        </authorList>
    </citation>
    <scope>NUCLEOTIDE SEQUENCE</scope>
    <source>
        <strain evidence="18">CGMCC 1.15367</strain>
    </source>
</reference>
<dbReference type="InterPro" id="IPR023151">
    <property type="entry name" value="PEP_util_CS"/>
</dbReference>
<dbReference type="SUPFAM" id="SSF51621">
    <property type="entry name" value="Phosphoenolpyruvate/pyruvate domain"/>
    <property type="match status" value="1"/>
</dbReference>
<evidence type="ECO:0000259" key="16">
    <source>
        <dbReference type="Pfam" id="PF00391"/>
    </source>
</evidence>
<dbReference type="InterPro" id="IPR000121">
    <property type="entry name" value="PEP_util_C"/>
</dbReference>
<dbReference type="Gene3D" id="3.20.20.60">
    <property type="entry name" value="Phosphoenolpyruvate-binding domains"/>
    <property type="match status" value="1"/>
</dbReference>
<keyword evidence="10" id="KW-0067">ATP-binding</keyword>
<feature type="active site" description="Tele-phosphohistidine intermediate" evidence="13">
    <location>
        <position position="467"/>
    </location>
</feature>
<evidence type="ECO:0000256" key="6">
    <source>
        <dbReference type="ARBA" id="ARBA00022679"/>
    </source>
</evidence>
<evidence type="ECO:0000256" key="3">
    <source>
        <dbReference type="ARBA" id="ARBA00007837"/>
    </source>
</evidence>
<dbReference type="GO" id="GO:0050242">
    <property type="term" value="F:pyruvate, phosphate dikinase activity"/>
    <property type="evidence" value="ECO:0007669"/>
    <property type="project" value="UniProtKB-UniRule"/>
</dbReference>
<dbReference type="Gene3D" id="1.20.80.30">
    <property type="match status" value="1"/>
</dbReference>
<dbReference type="Gene3D" id="1.10.189.10">
    <property type="entry name" value="Pyruvate Phosphate Dikinase, domain 2"/>
    <property type="match status" value="1"/>
</dbReference>
<evidence type="ECO:0000313" key="19">
    <source>
        <dbReference type="Proteomes" id="UP000644699"/>
    </source>
</evidence>
<evidence type="ECO:0000313" key="18">
    <source>
        <dbReference type="EMBL" id="GGE14167.1"/>
    </source>
</evidence>
<feature type="domain" description="PEP-utilising enzyme mobile" evidence="16">
    <location>
        <begin position="435"/>
        <end position="515"/>
    </location>
</feature>
<gene>
    <name evidence="18" type="ORF">GCM10011390_36690</name>
</gene>
<reference evidence="18" key="2">
    <citation type="submission" date="2020-09" db="EMBL/GenBank/DDBJ databases">
        <authorList>
            <person name="Sun Q."/>
            <person name="Zhou Y."/>
        </authorList>
    </citation>
    <scope>NUCLEOTIDE SEQUENCE</scope>
    <source>
        <strain evidence="18">CGMCC 1.15367</strain>
    </source>
</reference>
<dbReference type="PROSITE" id="PS00742">
    <property type="entry name" value="PEP_ENZYMES_2"/>
    <property type="match status" value="1"/>
</dbReference>
<feature type="binding site" evidence="14">
    <location>
        <position position="573"/>
    </location>
    <ligand>
        <name>substrate</name>
    </ligand>
</feature>
<dbReference type="InterPro" id="IPR008279">
    <property type="entry name" value="PEP-util_enz_mobile_dom"/>
</dbReference>
<evidence type="ECO:0000256" key="10">
    <source>
        <dbReference type="ARBA" id="ARBA00022840"/>
    </source>
</evidence>
<feature type="active site" description="Proton donor" evidence="13">
    <location>
        <position position="843"/>
    </location>
</feature>
<feature type="binding site" evidence="14">
    <location>
        <position position="779"/>
    </location>
    <ligand>
        <name>substrate</name>
    </ligand>
</feature>
<dbReference type="PANTHER" id="PTHR22931">
    <property type="entry name" value="PHOSPHOENOLPYRUVATE DIKINASE-RELATED"/>
    <property type="match status" value="1"/>
</dbReference>
<sequence>MTLGAMAKRVHTFRQGAAERPADALEALGSKGANLALLAALDLPVPPGFTVASAASREAALTGELPPGLRVEIGAAVAWLEGVTGRIFDGTERPLLLAVRTSARTPIPGLAETVLDVGLNDRTVETLAAELGDTGFAFRSYRRFIESFAGLVFGIDAADFEDMADAEKRASRWSGAEPGGPAEWRALIARYHAFIEATAGTVLPQTPIEQLMRVVEASFASWRAPIARSFRALHAIPENTGLSVTVHAMIFNERDQNSGTGRARSRDFATGRARLTGEFALGGRAAADMRFGEIGPVHDLAAFLDGRASIVFPAEIETLAAHVARLEAHVGDAVEVDFMVGDSELFLLQSRIAKRSPAEAVRIATGLVKDGILDEDEAILRVDPASLDQLLHPAIVHRDSLEVIGRGRPASPGAASGEIVFTPHDAQRRVAEGRRVILVRNETHPEDIHGMHVAEGVLTIRGGTTSHAAVVARGIGKPCVTGAGALRLDPAAGLLKAGNLVLRVGDTITIDGSSGEVIRGGAELEHPSLAGELALLMDYADRARRMGVRTNADTPAEARAARSFGAEGIGLCRTEHMFFLGDRVPVMRRMILAPDEEGRRAALAELLPFQRSDFVELFEIMAGLPVTIRLLDPPLHEFLPKGEAEIADVAAKFGIEPRVLTERIAKLEEFNPMLGHRGCRLAISHPEIVEVQARAIFEAAIEAGERSGATVVPEIMVPLVGLKAELDYVKALVDEVAELVMAERGRSIDYRVGTMIELPRAIVRADAIAEGADFFSFGTNDLTQTVFGISRDDAANFLPTYERKGIIARDPFQSVDVEGVGELIALGVEKARRTRPEIVLGVCGEQGGDPASIAFFEQTGLDYVSCSPFRVPVARIAAAQATIRLARALKGPGLKTRSRLPSAGE</sequence>
<keyword evidence="8" id="KW-0547">Nucleotide-binding</keyword>
<evidence type="ECO:0000256" key="15">
    <source>
        <dbReference type="PIRSR" id="PIRSR000853-3"/>
    </source>
</evidence>
<dbReference type="EMBL" id="BMIQ01000006">
    <property type="protein sequence ID" value="GGE14167.1"/>
    <property type="molecule type" value="Genomic_DNA"/>
</dbReference>
<evidence type="ECO:0000256" key="14">
    <source>
        <dbReference type="PIRSR" id="PIRSR000853-2"/>
    </source>
</evidence>
<keyword evidence="11 15" id="KW-0460">Magnesium</keyword>
<dbReference type="InterPro" id="IPR036637">
    <property type="entry name" value="Phosphohistidine_dom_sf"/>
</dbReference>
<keyword evidence="18" id="KW-0670">Pyruvate</keyword>
<dbReference type="NCBIfam" id="TIGR01828">
    <property type="entry name" value="pyru_phos_dikin"/>
    <property type="match status" value="1"/>
</dbReference>
<dbReference type="AlphaFoldDB" id="A0A916ZW01"/>
<dbReference type="Gene3D" id="3.30.1490.20">
    <property type="entry name" value="ATP-grasp fold, A domain"/>
    <property type="match status" value="1"/>
</dbReference>
<comment type="function">
    <text evidence="2">Catalyzes the reversible phosphorylation of pyruvate and phosphate.</text>
</comment>
<feature type="binding site" evidence="15">
    <location>
        <position position="781"/>
    </location>
    <ligand>
        <name>Mg(2+)</name>
        <dbReference type="ChEBI" id="CHEBI:18420"/>
    </ligand>
</feature>
<comment type="cofactor">
    <cofactor evidence="1 12 15">
        <name>Mg(2+)</name>
        <dbReference type="ChEBI" id="CHEBI:18420"/>
    </cofactor>
</comment>
<dbReference type="GO" id="GO:0016301">
    <property type="term" value="F:kinase activity"/>
    <property type="evidence" value="ECO:0007669"/>
    <property type="project" value="UniProtKB-UniRule"/>
</dbReference>
<feature type="binding site" evidence="14">
    <location>
        <position position="780"/>
    </location>
    <ligand>
        <name>substrate</name>
    </ligand>
</feature>
<dbReference type="SUPFAM" id="SSF56059">
    <property type="entry name" value="Glutathione synthetase ATP-binding domain-like"/>
    <property type="match status" value="1"/>
</dbReference>
<feature type="binding site" evidence="15">
    <location>
        <position position="757"/>
    </location>
    <ligand>
        <name>Mg(2+)</name>
        <dbReference type="ChEBI" id="CHEBI:18420"/>
    </ligand>
</feature>
<evidence type="ECO:0000256" key="7">
    <source>
        <dbReference type="ARBA" id="ARBA00022723"/>
    </source>
</evidence>
<name>A0A916ZW01_9HYPH</name>
<dbReference type="InterPro" id="IPR018274">
    <property type="entry name" value="PEP_util_AS"/>
</dbReference>
<evidence type="ECO:0000256" key="9">
    <source>
        <dbReference type="ARBA" id="ARBA00022777"/>
    </source>
</evidence>
<evidence type="ECO:0000256" key="1">
    <source>
        <dbReference type="ARBA" id="ARBA00001946"/>
    </source>
</evidence>
<feature type="domain" description="PEP-utilising enzyme C-terminal" evidence="17">
    <location>
        <begin position="540"/>
        <end position="881"/>
    </location>
</feature>
<proteinExistence type="inferred from homology"/>
<dbReference type="GO" id="GO:0046872">
    <property type="term" value="F:metal ion binding"/>
    <property type="evidence" value="ECO:0007669"/>
    <property type="project" value="UniProtKB-UniRule"/>
</dbReference>
<organism evidence="18 19">
    <name type="scientific">Aureimonas endophytica</name>
    <dbReference type="NCBI Taxonomy" id="2027858"/>
    <lineage>
        <taxon>Bacteria</taxon>
        <taxon>Pseudomonadati</taxon>
        <taxon>Pseudomonadota</taxon>
        <taxon>Alphaproteobacteria</taxon>
        <taxon>Hyphomicrobiales</taxon>
        <taxon>Aurantimonadaceae</taxon>
        <taxon>Aureimonas</taxon>
    </lineage>
</organism>
<evidence type="ECO:0000256" key="5">
    <source>
        <dbReference type="ARBA" id="ARBA00020138"/>
    </source>
</evidence>
<protein>
    <recommendedName>
        <fullName evidence="5 12">Pyruvate, phosphate dikinase</fullName>
        <ecNumber evidence="4 12">2.7.9.1</ecNumber>
    </recommendedName>
</protein>
<keyword evidence="9" id="KW-0418">Kinase</keyword>
<feature type="binding site" evidence="14">
    <location>
        <position position="629"/>
    </location>
    <ligand>
        <name>substrate</name>
    </ligand>
</feature>
<dbReference type="GO" id="GO:0005524">
    <property type="term" value="F:ATP binding"/>
    <property type="evidence" value="ECO:0007669"/>
    <property type="project" value="UniProtKB-UniRule"/>
</dbReference>
<evidence type="ECO:0000256" key="13">
    <source>
        <dbReference type="PIRSR" id="PIRSR000853-1"/>
    </source>
</evidence>
<dbReference type="PANTHER" id="PTHR22931:SF9">
    <property type="entry name" value="PYRUVATE, PHOSPHATE DIKINASE 1, CHLOROPLASTIC"/>
    <property type="match status" value="1"/>
</dbReference>
<dbReference type="EC" id="2.7.9.1" evidence="4 12"/>
<keyword evidence="6" id="KW-0808">Transferase</keyword>
<dbReference type="InterPro" id="IPR013815">
    <property type="entry name" value="ATP_grasp_subdomain_1"/>
</dbReference>
<dbReference type="Gene3D" id="3.30.470.20">
    <property type="entry name" value="ATP-grasp fold, B domain"/>
    <property type="match status" value="1"/>
</dbReference>
<evidence type="ECO:0000259" key="17">
    <source>
        <dbReference type="Pfam" id="PF02896"/>
    </source>
</evidence>
<evidence type="ECO:0000256" key="4">
    <source>
        <dbReference type="ARBA" id="ARBA00011994"/>
    </source>
</evidence>
<comment type="catalytic activity">
    <reaction evidence="12">
        <text>pyruvate + phosphate + ATP = phosphoenolpyruvate + AMP + diphosphate + H(+)</text>
        <dbReference type="Rhea" id="RHEA:10756"/>
        <dbReference type="ChEBI" id="CHEBI:15361"/>
        <dbReference type="ChEBI" id="CHEBI:15378"/>
        <dbReference type="ChEBI" id="CHEBI:30616"/>
        <dbReference type="ChEBI" id="CHEBI:33019"/>
        <dbReference type="ChEBI" id="CHEBI:43474"/>
        <dbReference type="ChEBI" id="CHEBI:58702"/>
        <dbReference type="ChEBI" id="CHEBI:456215"/>
        <dbReference type="EC" id="2.7.9.1"/>
    </reaction>
</comment>
<dbReference type="PROSITE" id="PS00370">
    <property type="entry name" value="PEP_ENZYMES_PHOS_SITE"/>
    <property type="match status" value="1"/>
</dbReference>
<dbReference type="PIRSF" id="PIRSF000853">
    <property type="entry name" value="PPDK"/>
    <property type="match status" value="1"/>
</dbReference>
<comment type="similarity">
    <text evidence="3 12">Belongs to the PEP-utilizing enzyme family.</text>
</comment>
<feature type="binding site" evidence="14">
    <location>
        <position position="778"/>
    </location>
    <ligand>
        <name>substrate</name>
    </ligand>
</feature>
<dbReference type="InterPro" id="IPR010121">
    <property type="entry name" value="Pyruvate_phosphate_dikinase"/>
</dbReference>